<dbReference type="AlphaFoldDB" id="A0A9X1DES7"/>
<organism evidence="2 3">
    <name type="scientific">Sphingobium nicotianae</name>
    <dbReference type="NCBI Taxonomy" id="2782607"/>
    <lineage>
        <taxon>Bacteria</taxon>
        <taxon>Pseudomonadati</taxon>
        <taxon>Pseudomonadota</taxon>
        <taxon>Alphaproteobacteria</taxon>
        <taxon>Sphingomonadales</taxon>
        <taxon>Sphingomonadaceae</taxon>
        <taxon>Sphingobium</taxon>
    </lineage>
</organism>
<protein>
    <submittedName>
        <fullName evidence="2">Uncharacterized protein</fullName>
    </submittedName>
</protein>
<name>A0A9X1DES7_9SPHN</name>
<dbReference type="EMBL" id="JAHGAW010000011">
    <property type="protein sequence ID" value="MBT2188584.1"/>
    <property type="molecule type" value="Genomic_DNA"/>
</dbReference>
<gene>
    <name evidence="2" type="ORF">KK488_16635</name>
</gene>
<sequence>MRTSFAASVGGVALMAGSPGLAAQPPEVEADLRCIAIVAAAVGQAQGEARTGVIGGMMYFIGRVEGRAPAIDLEAELRRIYTALTQEVVETERIRCGGILSEKGQRLQAVGKALQTVQ</sequence>
<feature type="signal peptide" evidence="1">
    <location>
        <begin position="1"/>
        <end position="22"/>
    </location>
</feature>
<evidence type="ECO:0000256" key="1">
    <source>
        <dbReference type="SAM" id="SignalP"/>
    </source>
</evidence>
<evidence type="ECO:0000313" key="2">
    <source>
        <dbReference type="EMBL" id="MBT2188584.1"/>
    </source>
</evidence>
<reference evidence="2" key="1">
    <citation type="submission" date="2021-05" db="EMBL/GenBank/DDBJ databases">
        <title>Genome of Sphingobium sp. strain.</title>
        <authorList>
            <person name="Fan R."/>
        </authorList>
    </citation>
    <scope>NUCLEOTIDE SEQUENCE</scope>
    <source>
        <strain evidence="2">H33</strain>
    </source>
</reference>
<comment type="caution">
    <text evidence="2">The sequence shown here is derived from an EMBL/GenBank/DDBJ whole genome shotgun (WGS) entry which is preliminary data.</text>
</comment>
<accession>A0A9X1DES7</accession>
<feature type="chain" id="PRO_5040841659" evidence="1">
    <location>
        <begin position="23"/>
        <end position="118"/>
    </location>
</feature>
<keyword evidence="3" id="KW-1185">Reference proteome</keyword>
<evidence type="ECO:0000313" key="3">
    <source>
        <dbReference type="Proteomes" id="UP001138757"/>
    </source>
</evidence>
<dbReference type="Proteomes" id="UP001138757">
    <property type="component" value="Unassembled WGS sequence"/>
</dbReference>
<dbReference type="RefSeq" id="WP_214624827.1">
    <property type="nucleotide sequence ID" value="NZ_JAHGAW010000011.1"/>
</dbReference>
<proteinExistence type="predicted"/>
<keyword evidence="1" id="KW-0732">Signal</keyword>